<dbReference type="RefSeq" id="WP_269028693.1">
    <property type="nucleotide sequence ID" value="NZ_JANRML010000158.1"/>
</dbReference>
<protein>
    <submittedName>
        <fullName evidence="1">Uncharacterized protein</fullName>
    </submittedName>
</protein>
<feature type="non-terminal residue" evidence="1">
    <location>
        <position position="1"/>
    </location>
</feature>
<organism evidence="1 2">
    <name type="scientific">Corynebacterium pilbarense</name>
    <dbReference type="NCBI Taxonomy" id="1288393"/>
    <lineage>
        <taxon>Bacteria</taxon>
        <taxon>Bacillati</taxon>
        <taxon>Actinomycetota</taxon>
        <taxon>Actinomycetes</taxon>
        <taxon>Mycobacteriales</taxon>
        <taxon>Corynebacteriaceae</taxon>
        <taxon>Corynebacterium</taxon>
    </lineage>
</organism>
<evidence type="ECO:0000313" key="2">
    <source>
        <dbReference type="Proteomes" id="UP001071110"/>
    </source>
</evidence>
<dbReference type="Proteomes" id="UP001071110">
    <property type="component" value="Unassembled WGS sequence"/>
</dbReference>
<reference evidence="1" key="1">
    <citation type="submission" date="2022-08" db="EMBL/GenBank/DDBJ databases">
        <title>Corynebacterium sp. nov., isolated from clinical breast specimens.</title>
        <authorList>
            <person name="Zhang T."/>
        </authorList>
    </citation>
    <scope>NUCLEOTIDE SEQUENCE</scope>
    <source>
        <strain evidence="1">CCUG 57942</strain>
    </source>
</reference>
<gene>
    <name evidence="1" type="ORF">NUW87_11625</name>
</gene>
<accession>A0A9Q4IJH8</accession>
<evidence type="ECO:0000313" key="1">
    <source>
        <dbReference type="EMBL" id="MCZ2222000.1"/>
    </source>
</evidence>
<name>A0A9Q4IJH8_9CORY</name>
<keyword evidence="2" id="KW-1185">Reference proteome</keyword>
<dbReference type="AlphaFoldDB" id="A0A9Q4IJH8"/>
<sequence length="67" mass="7914">LPFFYREIGLRNFVSPVVECFGFSKPQTPMQVNADHSFSYRDFPYRDFGARDVKQKDLPNPIVMKLR</sequence>
<dbReference type="EMBL" id="JANRML010000158">
    <property type="protein sequence ID" value="MCZ2222000.1"/>
    <property type="molecule type" value="Genomic_DNA"/>
</dbReference>
<proteinExistence type="predicted"/>
<comment type="caution">
    <text evidence="1">The sequence shown here is derived from an EMBL/GenBank/DDBJ whole genome shotgun (WGS) entry which is preliminary data.</text>
</comment>